<accession>A0ABD2ZL16</accession>
<proteinExistence type="predicted"/>
<protein>
    <submittedName>
        <fullName evidence="1">Uncharacterized protein</fullName>
    </submittedName>
</protein>
<reference evidence="1 2" key="1">
    <citation type="submission" date="2024-11" db="EMBL/GenBank/DDBJ databases">
        <title>A near-complete genome assembly of Cinchona calisaya.</title>
        <authorList>
            <person name="Lian D.C."/>
            <person name="Zhao X.W."/>
            <person name="Wei L."/>
        </authorList>
    </citation>
    <scope>NUCLEOTIDE SEQUENCE [LARGE SCALE GENOMIC DNA]</scope>
    <source>
        <tissue evidence="1">Nenye</tissue>
    </source>
</reference>
<dbReference type="AlphaFoldDB" id="A0ABD2ZL16"/>
<keyword evidence="2" id="KW-1185">Reference proteome</keyword>
<gene>
    <name evidence="1" type="ORF">ACH5RR_021614</name>
</gene>
<dbReference type="Proteomes" id="UP001630127">
    <property type="component" value="Unassembled WGS sequence"/>
</dbReference>
<organism evidence="1 2">
    <name type="scientific">Cinchona calisaya</name>
    <dbReference type="NCBI Taxonomy" id="153742"/>
    <lineage>
        <taxon>Eukaryota</taxon>
        <taxon>Viridiplantae</taxon>
        <taxon>Streptophyta</taxon>
        <taxon>Embryophyta</taxon>
        <taxon>Tracheophyta</taxon>
        <taxon>Spermatophyta</taxon>
        <taxon>Magnoliopsida</taxon>
        <taxon>eudicotyledons</taxon>
        <taxon>Gunneridae</taxon>
        <taxon>Pentapetalae</taxon>
        <taxon>asterids</taxon>
        <taxon>lamiids</taxon>
        <taxon>Gentianales</taxon>
        <taxon>Rubiaceae</taxon>
        <taxon>Cinchonoideae</taxon>
        <taxon>Cinchoneae</taxon>
        <taxon>Cinchona</taxon>
    </lineage>
</organism>
<dbReference type="EMBL" id="JBJUIK010000009">
    <property type="protein sequence ID" value="KAL3519025.1"/>
    <property type="molecule type" value="Genomic_DNA"/>
</dbReference>
<evidence type="ECO:0000313" key="1">
    <source>
        <dbReference type="EMBL" id="KAL3519025.1"/>
    </source>
</evidence>
<comment type="caution">
    <text evidence="1">The sequence shown here is derived from an EMBL/GenBank/DDBJ whole genome shotgun (WGS) entry which is preliminary data.</text>
</comment>
<sequence>MNLKPYHLQQPLSNQCLETSSFYCSIERLDGPVELSTSFKSLLFARLDITFLDANIVQVMCYTNVIGQTFFTMEDLLGYVDYAKRQQLSIYKPFVLTGEKMDDGATSSYKGKGIITSSLTRPIPLRASRRLAECDPEIAPSMDLEKALELKTMDDLITCRDHGQKQDGDE</sequence>
<name>A0ABD2ZL16_9GENT</name>
<evidence type="ECO:0000313" key="2">
    <source>
        <dbReference type="Proteomes" id="UP001630127"/>
    </source>
</evidence>